<dbReference type="PANTHER" id="PTHR18916">
    <property type="entry name" value="DYNACTIN 1-RELATED MICROTUBULE-BINDING"/>
    <property type="match status" value="1"/>
</dbReference>
<reference evidence="10" key="2">
    <citation type="submission" date="2025-08" db="UniProtKB">
        <authorList>
            <consortium name="Ensembl"/>
        </authorList>
    </citation>
    <scope>IDENTIFICATION</scope>
</reference>
<feature type="region of interest" description="Disordered" evidence="8">
    <location>
        <begin position="301"/>
        <end position="334"/>
    </location>
</feature>
<feature type="region of interest" description="Disordered" evidence="8">
    <location>
        <begin position="132"/>
        <end position="193"/>
    </location>
</feature>
<keyword evidence="3" id="KW-0493">Microtubule</keyword>
<keyword evidence="4" id="KW-0677">Repeat</keyword>
<keyword evidence="11" id="KW-1185">Reference proteome</keyword>
<dbReference type="GO" id="GO:0031116">
    <property type="term" value="P:positive regulation of microtubule polymerization"/>
    <property type="evidence" value="ECO:0007669"/>
    <property type="project" value="TreeGrafter"/>
</dbReference>
<dbReference type="Gene3D" id="2.30.30.190">
    <property type="entry name" value="CAP Gly-rich-like domain"/>
    <property type="match status" value="2"/>
</dbReference>
<dbReference type="PROSITE" id="PS00845">
    <property type="entry name" value="CAP_GLY_1"/>
    <property type="match status" value="2"/>
</dbReference>
<feature type="region of interest" description="Disordered" evidence="8">
    <location>
        <begin position="1"/>
        <end position="51"/>
    </location>
</feature>
<dbReference type="Pfam" id="PF01302">
    <property type="entry name" value="CAP_GLY"/>
    <property type="match status" value="2"/>
</dbReference>
<dbReference type="GO" id="GO:0031122">
    <property type="term" value="P:cytoplasmic microtubule organization"/>
    <property type="evidence" value="ECO:0007669"/>
    <property type="project" value="TreeGrafter"/>
</dbReference>
<dbReference type="Ensembl" id="ENSCUST00005019962.1">
    <property type="protein sequence ID" value="ENSCUSP00005019235.1"/>
    <property type="gene ID" value="ENSCUSG00005010314.1"/>
</dbReference>
<reference evidence="10" key="1">
    <citation type="submission" date="2020-10" db="EMBL/GenBank/DDBJ databases">
        <title>Catharus ustulatus (Swainson's thrush) genome, bCatUst1, primary haplotype v2.</title>
        <authorList>
            <person name="Delmore K."/>
            <person name="Vafadar M."/>
            <person name="Formenti G."/>
            <person name="Chow W."/>
            <person name="Pelan S."/>
            <person name="Howe K."/>
            <person name="Rhie A."/>
            <person name="Mountcastle J."/>
            <person name="Haase B."/>
            <person name="Fedrigo O."/>
            <person name="Jarvis E.D."/>
        </authorList>
    </citation>
    <scope>NUCLEOTIDE SEQUENCE [LARGE SCALE GENOMIC DNA]</scope>
</reference>
<evidence type="ECO:0000256" key="3">
    <source>
        <dbReference type="ARBA" id="ARBA00022701"/>
    </source>
</evidence>
<name>A0A8C3UZW5_CATUS</name>
<sequence length="1378" mass="154750">MSMLKPSGLKAPSKTIKHGSTLLKTPTPVAVAPAEKAAPSEKSSSTAPADAHEEFVDDFRVGERVWVNGNKPGFIQFLGETQFAPGQWAGIVLDEPIGKNDGSVAGVRYFQCEPLRGIFTRPSKLTRKVVTEDEANGTQTAHASRATSPTSTSAASVVSSSAALPPSGIPQKSPLAAKEHATPSQISNLSKTASESISNLSEAGSLKKGERELKIGDRVLVGGTKAGVVRFLGETDFAKGEWCGVELDEPLGKNDGAVAGTRYFQCQPKYGLFAPVHKVTKIGFPSTTPAKAKPAVRKVLPTPLKRSPSASSLSSLSSVASSVSSKPSRTGLLTETSSRYARKISGTTALQEALKEKQQHIEQLLAERDLERAEVAKATSHVGEIEQELALVRDGHDRHVLEMEAKMDQLRAMVEAADREKVELLNQLEEEKRKVEDLQFRVEEESITKGDLETQTKLEHARIKELEQSLLFEKTKADKLQRELEDTRVATVSEKSRIMELERDLALRVKEVAELRGRLDSSKHMDDVDTSLSLLQEISSLQEKMAAAGKEHQNEMNSLKEKFGLSEEALQKEIKALSASNERIAKENESLKTKLDHANKENSDVIELWKSKLESAIASHQQAMEELKVSFSKGVGAQTAEFAELKTQTEKMKLDYENEMANLKLKQENERSQHLKEMESLKAKLVAVTEEKEQNLESLKTKLESVEDQHLVEMEDTLNKLQEAEIKVKELEVLQAKYNEQTKVIDSLTSQIKATEEKLLDLAALEKANSEGKLEIEKLSKQLEAAEKQIQTLETEKGDGISQVCINIHPFSFLLLLFCICTVLICSRKYITEKAKFTECRKLREREEREQQLMEAKTKLENDIAEIMKSSGDSSAQLTRMNDELRLKERQLEQVQLELTKANEKAAQLEKNVEQTAQKAEQSQQETLKIHQEELKTLQDQLTDMKKQIETSQHQYKDLQAKHEKETSELVAKHAADIQGFKQNLLDAEEALKSAQRKNSELEAQAEELQKQAEQARVAKLAEDVFQAVEQVTKEKDAIHKEKIETLASLENSRQTNQKLQNELDMLKQNNLKNEEELNKSKELLNLENKKVEELKKEFEALKLAAALKSQQLEALQEENVRLAEELGRSRDEVSSHHHKLEEERSVLNNQLLEMKKRESTLKKEIDEERASLQKSINVTSALITQKDEELEKLRHEITVLRGENASAKTLQSVVKSLESDKLKLEEKVKNLEQKLKENNEQPLTVTSPSGKVRPLQCPSEPGIDFLNSVIVDLQRRNEELNLKIQRMCEAALNGNEEEINNYDSEEESLSKKKPRLFCDICGCFDLHDTEDCPTQAQALEEPPHSAHHGSRREERPYCDTCEVFGHWTADCNDDETF</sequence>
<organism evidence="10 11">
    <name type="scientific">Catharus ustulatus</name>
    <name type="common">Russet-backed thrush</name>
    <name type="synonym">Hylocichla ustulatus</name>
    <dbReference type="NCBI Taxonomy" id="91951"/>
    <lineage>
        <taxon>Eukaryota</taxon>
        <taxon>Metazoa</taxon>
        <taxon>Chordata</taxon>
        <taxon>Craniata</taxon>
        <taxon>Vertebrata</taxon>
        <taxon>Euteleostomi</taxon>
        <taxon>Archelosauria</taxon>
        <taxon>Archosauria</taxon>
        <taxon>Dinosauria</taxon>
        <taxon>Saurischia</taxon>
        <taxon>Theropoda</taxon>
        <taxon>Coelurosauria</taxon>
        <taxon>Aves</taxon>
        <taxon>Neognathae</taxon>
        <taxon>Neoaves</taxon>
        <taxon>Telluraves</taxon>
        <taxon>Australaves</taxon>
        <taxon>Passeriformes</taxon>
        <taxon>Turdidae</taxon>
        <taxon>Catharus</taxon>
    </lineage>
</organism>
<keyword evidence="6" id="KW-0206">Cytoskeleton</keyword>
<feature type="coiled-coil region" evidence="7">
    <location>
        <begin position="347"/>
        <end position="374"/>
    </location>
</feature>
<keyword evidence="5 7" id="KW-0175">Coiled coil</keyword>
<gene>
    <name evidence="10" type="primary">CLIP1</name>
</gene>
<dbReference type="GO" id="GO:0005938">
    <property type="term" value="C:cell cortex"/>
    <property type="evidence" value="ECO:0007669"/>
    <property type="project" value="TreeGrafter"/>
</dbReference>
<reference evidence="10" key="3">
    <citation type="submission" date="2025-09" db="UniProtKB">
        <authorList>
            <consortium name="Ensembl"/>
        </authorList>
    </citation>
    <scope>IDENTIFICATION</scope>
</reference>
<evidence type="ECO:0000313" key="11">
    <source>
        <dbReference type="Proteomes" id="UP000694563"/>
    </source>
</evidence>
<dbReference type="GO" id="GO:0005634">
    <property type="term" value="C:nucleus"/>
    <property type="evidence" value="ECO:0007669"/>
    <property type="project" value="TreeGrafter"/>
</dbReference>
<dbReference type="InterPro" id="IPR036859">
    <property type="entry name" value="CAP-Gly_dom_sf"/>
</dbReference>
<feature type="domain" description="CAP-Gly" evidence="9">
    <location>
        <begin position="233"/>
        <end position="275"/>
    </location>
</feature>
<evidence type="ECO:0000256" key="4">
    <source>
        <dbReference type="ARBA" id="ARBA00022737"/>
    </source>
</evidence>
<keyword evidence="2" id="KW-0963">Cytoplasm</keyword>
<dbReference type="FunFam" id="2.30.30.190:FF:000002">
    <property type="entry name" value="CAP-Gly domain containing linker protein 1"/>
    <property type="match status" value="1"/>
</dbReference>
<evidence type="ECO:0000256" key="2">
    <source>
        <dbReference type="ARBA" id="ARBA00022490"/>
    </source>
</evidence>
<dbReference type="GO" id="GO:0035371">
    <property type="term" value="C:microtubule plus-end"/>
    <property type="evidence" value="ECO:0007669"/>
    <property type="project" value="TreeGrafter"/>
</dbReference>
<feature type="coiled-coil region" evidence="7">
    <location>
        <begin position="843"/>
        <end position="1158"/>
    </location>
</feature>
<dbReference type="Pfam" id="PF16641">
    <property type="entry name" value="CLIP1_ZNF"/>
    <property type="match status" value="2"/>
</dbReference>
<feature type="compositionally biased region" description="Polar residues" evidence="8">
    <location>
        <begin position="182"/>
        <end position="193"/>
    </location>
</feature>
<dbReference type="InterPro" id="IPR000938">
    <property type="entry name" value="CAP-Gly_domain"/>
</dbReference>
<feature type="compositionally biased region" description="Low complexity" evidence="8">
    <location>
        <begin position="26"/>
        <end position="49"/>
    </location>
</feature>
<feature type="compositionally biased region" description="Low complexity" evidence="8">
    <location>
        <begin position="140"/>
        <end position="166"/>
    </location>
</feature>
<dbReference type="FunFam" id="2.30.30.190:FF:000001">
    <property type="entry name" value="Putative CAP-Gly domain-containing linker protein 1"/>
    <property type="match status" value="1"/>
</dbReference>
<evidence type="ECO:0000256" key="1">
    <source>
        <dbReference type="ARBA" id="ARBA00004245"/>
    </source>
</evidence>
<accession>A0A8C3UZW5</accession>
<evidence type="ECO:0000259" key="9">
    <source>
        <dbReference type="PROSITE" id="PS50245"/>
    </source>
</evidence>
<feature type="coiled-coil region" evidence="7">
    <location>
        <begin position="400"/>
        <end position="483"/>
    </location>
</feature>
<evidence type="ECO:0000256" key="8">
    <source>
        <dbReference type="SAM" id="MobiDB-lite"/>
    </source>
</evidence>
<feature type="domain" description="CAP-Gly" evidence="9">
    <location>
        <begin position="79"/>
        <end position="121"/>
    </location>
</feature>
<dbReference type="PROSITE" id="PS50245">
    <property type="entry name" value="CAP_GLY_2"/>
    <property type="match status" value="2"/>
</dbReference>
<protein>
    <submittedName>
        <fullName evidence="10">CAP-Gly domain containing linker protein 1</fullName>
    </submittedName>
</protein>
<comment type="subcellular location">
    <subcellularLocation>
        <location evidence="1">Cytoplasm</location>
        <location evidence="1">Cytoskeleton</location>
    </subcellularLocation>
</comment>
<evidence type="ECO:0000313" key="10">
    <source>
        <dbReference type="Ensembl" id="ENSCUSP00005019235.1"/>
    </source>
</evidence>
<dbReference type="PANTHER" id="PTHR18916:SF44">
    <property type="entry name" value="CAP-GLY DOMAIN-CONTAINING LINKER PROTEIN 1"/>
    <property type="match status" value="1"/>
</dbReference>
<dbReference type="SMART" id="SM01052">
    <property type="entry name" value="CAP_GLY"/>
    <property type="match status" value="2"/>
</dbReference>
<dbReference type="Proteomes" id="UP000694563">
    <property type="component" value="Chromosome 18"/>
</dbReference>
<feature type="compositionally biased region" description="Low complexity" evidence="8">
    <location>
        <begin position="305"/>
        <end position="329"/>
    </location>
</feature>
<dbReference type="GO" id="GO:0051010">
    <property type="term" value="F:microtubule plus-end binding"/>
    <property type="evidence" value="ECO:0007669"/>
    <property type="project" value="TreeGrafter"/>
</dbReference>
<dbReference type="SUPFAM" id="SSF74924">
    <property type="entry name" value="Cap-Gly domain"/>
    <property type="match status" value="2"/>
</dbReference>
<evidence type="ECO:0000256" key="7">
    <source>
        <dbReference type="SAM" id="Coils"/>
    </source>
</evidence>
<feature type="coiled-coil region" evidence="7">
    <location>
        <begin position="567"/>
        <end position="803"/>
    </location>
</feature>
<feature type="coiled-coil region" evidence="7">
    <location>
        <begin position="1184"/>
        <end position="1313"/>
    </location>
</feature>
<dbReference type="InterPro" id="IPR032108">
    <property type="entry name" value="CLIP1_ZNF"/>
</dbReference>
<evidence type="ECO:0000256" key="6">
    <source>
        <dbReference type="ARBA" id="ARBA00023212"/>
    </source>
</evidence>
<evidence type="ECO:0000256" key="5">
    <source>
        <dbReference type="ARBA" id="ARBA00023054"/>
    </source>
</evidence>
<proteinExistence type="predicted"/>